<evidence type="ECO:0000256" key="7">
    <source>
        <dbReference type="SAM" id="MobiDB-lite"/>
    </source>
</evidence>
<keyword evidence="6" id="KW-0325">Glycoprotein</keyword>
<dbReference type="AlphaFoldDB" id="A0A0M0JNC1"/>
<dbReference type="PANTHER" id="PTHR12385:SF14">
    <property type="entry name" value="CHOLINE TRANSPORTER-LIKE 2"/>
    <property type="match status" value="1"/>
</dbReference>
<feature type="transmembrane region" description="Helical" evidence="8">
    <location>
        <begin position="294"/>
        <end position="313"/>
    </location>
</feature>
<name>A0A0M0JNC1_9EUKA</name>
<evidence type="ECO:0000256" key="5">
    <source>
        <dbReference type="ARBA" id="ARBA00023136"/>
    </source>
</evidence>
<reference evidence="10" key="1">
    <citation type="journal article" date="2015" name="PLoS Genet.">
        <title>Genome Sequence and Transcriptome Analyses of Chrysochromulina tobin: Metabolic Tools for Enhanced Algal Fitness in the Prominent Order Prymnesiales (Haptophyceae).</title>
        <authorList>
            <person name="Hovde B.T."/>
            <person name="Deodato C.R."/>
            <person name="Hunsperger H.M."/>
            <person name="Ryken S.A."/>
            <person name="Yost W."/>
            <person name="Jha R.K."/>
            <person name="Patterson J."/>
            <person name="Monnat R.J. Jr."/>
            <person name="Barlow S.B."/>
            <person name="Starkenburg S.R."/>
            <person name="Cattolico R.A."/>
        </authorList>
    </citation>
    <scope>NUCLEOTIDE SEQUENCE</scope>
    <source>
        <strain evidence="10">CCMP291</strain>
    </source>
</reference>
<keyword evidence="5 8" id="KW-0472">Membrane</keyword>
<dbReference type="OrthoDB" id="420519at2759"/>
<feature type="region of interest" description="Disordered" evidence="7">
    <location>
        <begin position="806"/>
        <end position="832"/>
    </location>
</feature>
<comment type="caution">
    <text evidence="9">The sequence shown here is derived from an EMBL/GenBank/DDBJ whole genome shotgun (WGS) entry which is preliminary data.</text>
</comment>
<gene>
    <name evidence="9" type="ORF">Ctob_001487</name>
</gene>
<proteinExistence type="inferred from homology"/>
<dbReference type="Pfam" id="PF04515">
    <property type="entry name" value="Choline_transpo"/>
    <property type="match status" value="1"/>
</dbReference>
<feature type="transmembrane region" description="Helical" evidence="8">
    <location>
        <begin position="320"/>
        <end position="341"/>
    </location>
</feature>
<evidence type="ECO:0000256" key="3">
    <source>
        <dbReference type="ARBA" id="ARBA00022692"/>
    </source>
</evidence>
<evidence type="ECO:0000256" key="6">
    <source>
        <dbReference type="ARBA" id="ARBA00023180"/>
    </source>
</evidence>
<dbReference type="PANTHER" id="PTHR12385">
    <property type="entry name" value="CHOLINE TRANSPORTER-LIKE (SLC FAMILY 44)"/>
    <property type="match status" value="1"/>
</dbReference>
<keyword evidence="10" id="KW-1185">Reference proteome</keyword>
<dbReference type="InterPro" id="IPR007603">
    <property type="entry name" value="Choline_transptr-like"/>
</dbReference>
<feature type="transmembrane region" description="Helical" evidence="8">
    <location>
        <begin position="752"/>
        <end position="778"/>
    </location>
</feature>
<dbReference type="GO" id="GO:0022857">
    <property type="term" value="F:transmembrane transporter activity"/>
    <property type="evidence" value="ECO:0007669"/>
    <property type="project" value="InterPro"/>
</dbReference>
<feature type="transmembrane region" description="Helical" evidence="8">
    <location>
        <begin position="575"/>
        <end position="594"/>
    </location>
</feature>
<evidence type="ECO:0000313" key="9">
    <source>
        <dbReference type="EMBL" id="KOO27965.1"/>
    </source>
</evidence>
<dbReference type="GO" id="GO:0016020">
    <property type="term" value="C:membrane"/>
    <property type="evidence" value="ECO:0007669"/>
    <property type="project" value="UniProtKB-SubCell"/>
</dbReference>
<feature type="region of interest" description="Disordered" evidence="7">
    <location>
        <begin position="28"/>
        <end position="49"/>
    </location>
</feature>
<evidence type="ECO:0000256" key="8">
    <source>
        <dbReference type="SAM" id="Phobius"/>
    </source>
</evidence>
<evidence type="ECO:0000313" key="10">
    <source>
        <dbReference type="Proteomes" id="UP000037460"/>
    </source>
</evidence>
<evidence type="ECO:0000256" key="1">
    <source>
        <dbReference type="ARBA" id="ARBA00004141"/>
    </source>
</evidence>
<protein>
    <submittedName>
        <fullName evidence="9">Choline transporter-like protein</fullName>
    </submittedName>
</protein>
<feature type="transmembrane region" description="Helical" evidence="8">
    <location>
        <begin position="479"/>
        <end position="505"/>
    </location>
</feature>
<feature type="transmembrane region" description="Helical" evidence="8">
    <location>
        <begin position="680"/>
        <end position="702"/>
    </location>
</feature>
<feature type="transmembrane region" description="Helical" evidence="8">
    <location>
        <begin position="6"/>
        <end position="23"/>
    </location>
</feature>
<keyword evidence="3 8" id="KW-0812">Transmembrane</keyword>
<evidence type="ECO:0000256" key="2">
    <source>
        <dbReference type="ARBA" id="ARBA00007168"/>
    </source>
</evidence>
<comment type="similarity">
    <text evidence="2">Belongs to the CTL (choline transporter-like) family.</text>
</comment>
<keyword evidence="4 8" id="KW-1133">Transmembrane helix</keyword>
<dbReference type="EMBL" id="JWZX01002639">
    <property type="protein sequence ID" value="KOO27965.1"/>
    <property type="molecule type" value="Genomic_DNA"/>
</dbReference>
<evidence type="ECO:0000256" key="4">
    <source>
        <dbReference type="ARBA" id="ARBA00022989"/>
    </source>
</evidence>
<feature type="transmembrane region" description="Helical" evidence="8">
    <location>
        <begin position="547"/>
        <end position="568"/>
    </location>
</feature>
<feature type="transmembrane region" description="Helical" evidence="8">
    <location>
        <begin position="714"/>
        <end position="740"/>
    </location>
</feature>
<sequence length="832" mass="90853">MISVMIVLSALVGIGIVVQRVRAKRKGEKVPTQDADANKGAKDVDAKEGEKGLEGPQALRSRGCTDICCLIIFIFFWCGAMYVMYLSMTVGDPYSVLYGKDYLGNRCGRGAFVNRPKVIFPRLNRDVLAQAPLVTTAPWKLVLYGLCVESCPNVTDPIVCVNDPSKCMYYDYGTPSQWRAAGGASFYFQGLPTISLINRCVPIARVAANAAPDRCIWPQCDNVTNPWMLCDATFPKLWLPRGMSQRSKCEIKYQESTVTGLASQEPSPVVDQIAAHMAAGQEVVEGIMQAQHEIWVYGVILPVILGFAWLVVLRFFAKTVIWGALIAIGVGLFLLSCYLFIITGLAAEIVAQVLANNNTMAMLATAAQMQADLIGDAGSGPAYNASANASAPIASAVLNDALENANEMATEITGMLPGGLGDAAAGAQGDDSVLWRLAAWGCLALTLIYFILMFLWRAKIRLAATLVKESSLVIKDRPFSIVAPFFNFAAVLLLLLWFILTILFLGTADITMDHLTGQGFPLTSGATFAQLLMANNATMNSGGVDDLVAASTSILTPKNICYAIILFAFLWTNEFFSCVCFTSLSGQFSHWYFFRRDPKQSTRFPLCWAFYRTVRYHLGSIAMGSFIIALVQFIRIAMEALDRQTKKLQETNKMMVYAIKCAKCALYCLEKCLKFITSYCYIYTALQGTSFCMSCIATFTLIMGQPIQLALNTLVRTILTLLQLIGIPALCAFLTNATLVERMSAQPMYPTGFVLLTAFVITKCFAIVFSCVLDTLFVCCVRDKADYKAAFMSDALYEAFGFDPAEREKPAAGGGSANDGDDGPQAETKQVI</sequence>
<organism evidence="9 10">
    <name type="scientific">Chrysochromulina tobinii</name>
    <dbReference type="NCBI Taxonomy" id="1460289"/>
    <lineage>
        <taxon>Eukaryota</taxon>
        <taxon>Haptista</taxon>
        <taxon>Haptophyta</taxon>
        <taxon>Prymnesiophyceae</taxon>
        <taxon>Prymnesiales</taxon>
        <taxon>Chrysochromulinaceae</taxon>
        <taxon>Chrysochromulina</taxon>
    </lineage>
</organism>
<feature type="transmembrane region" description="Helical" evidence="8">
    <location>
        <begin position="67"/>
        <end position="88"/>
    </location>
</feature>
<accession>A0A0M0JNC1</accession>
<feature type="transmembrane region" description="Helical" evidence="8">
    <location>
        <begin position="437"/>
        <end position="458"/>
    </location>
</feature>
<dbReference type="Proteomes" id="UP000037460">
    <property type="component" value="Unassembled WGS sequence"/>
</dbReference>
<feature type="transmembrane region" description="Helical" evidence="8">
    <location>
        <begin position="614"/>
        <end position="638"/>
    </location>
</feature>
<comment type="subcellular location">
    <subcellularLocation>
        <location evidence="1">Membrane</location>
        <topology evidence="1">Multi-pass membrane protein</topology>
    </subcellularLocation>
</comment>